<sequence>MNSIMRLLFLPFFLASSLLCAPYALAQDAVLTTPELTEAGEAYLDAVSRQRIDSDVVYFDPTAEAPALTTQEQLAALEEPDRGSPNLNAPRQAWPYGLVAAIILIAIILVFARFGGNMGIMLQPSSDNPHAARRGPRHARTSAADIQPRNLSEITGMADRRTALVALAQNALRKAVTANGLLLRQSWTDREALRRLPADQRHLTALRELIRASERVQFGGRDVTEPEFAHHVTQITPLFRELAS</sequence>
<reference evidence="4 5" key="1">
    <citation type="submission" date="2017-11" db="EMBL/GenBank/DDBJ databases">
        <title>Genomic Encyclopedia of Archaeal and Bacterial Type Strains, Phase II (KMG-II): From Individual Species to Whole Genera.</title>
        <authorList>
            <person name="Goeker M."/>
        </authorList>
    </citation>
    <scope>NUCLEOTIDE SEQUENCE [LARGE SCALE GENOMIC DNA]</scope>
    <source>
        <strain evidence="4 5">DSM 29128</strain>
    </source>
</reference>
<feature type="chain" id="PRO_5014604988" evidence="2">
    <location>
        <begin position="27"/>
        <end position="244"/>
    </location>
</feature>
<feature type="signal peptide" evidence="2">
    <location>
        <begin position="1"/>
        <end position="26"/>
    </location>
</feature>
<keyword evidence="2" id="KW-0732">Signal</keyword>
<accession>A0A2M8W4B6</accession>
<keyword evidence="5" id="KW-1185">Reference proteome</keyword>
<dbReference type="Proteomes" id="UP000228531">
    <property type="component" value="Unassembled WGS sequence"/>
</dbReference>
<evidence type="ECO:0000256" key="1">
    <source>
        <dbReference type="SAM" id="Phobius"/>
    </source>
</evidence>
<gene>
    <name evidence="4" type="ORF">BC777_2109</name>
</gene>
<dbReference type="AlphaFoldDB" id="A0A2M8W4B6"/>
<evidence type="ECO:0000259" key="3">
    <source>
        <dbReference type="Pfam" id="PF13559"/>
    </source>
</evidence>
<organism evidence="4 5">
    <name type="scientific">Yoonia maricola</name>
    <dbReference type="NCBI Taxonomy" id="420999"/>
    <lineage>
        <taxon>Bacteria</taxon>
        <taxon>Pseudomonadati</taxon>
        <taxon>Pseudomonadota</taxon>
        <taxon>Alphaproteobacteria</taxon>
        <taxon>Rhodobacterales</taxon>
        <taxon>Paracoccaceae</taxon>
        <taxon>Yoonia</taxon>
    </lineage>
</organism>
<dbReference type="EMBL" id="PGTY01000002">
    <property type="protein sequence ID" value="PJI85763.1"/>
    <property type="molecule type" value="Genomic_DNA"/>
</dbReference>
<feature type="domain" description="Protein-glutamine gamma-glutamyltransferase-like C-terminal" evidence="3">
    <location>
        <begin position="170"/>
        <end position="230"/>
    </location>
</feature>
<evidence type="ECO:0000313" key="4">
    <source>
        <dbReference type="EMBL" id="PJI85763.1"/>
    </source>
</evidence>
<dbReference type="Pfam" id="PF13559">
    <property type="entry name" value="DUF4129"/>
    <property type="match status" value="1"/>
</dbReference>
<proteinExistence type="predicted"/>
<feature type="transmembrane region" description="Helical" evidence="1">
    <location>
        <begin position="93"/>
        <end position="112"/>
    </location>
</feature>
<dbReference type="InterPro" id="IPR025403">
    <property type="entry name" value="TgpA-like_C"/>
</dbReference>
<keyword evidence="1" id="KW-0472">Membrane</keyword>
<dbReference type="OrthoDB" id="7706243at2"/>
<keyword evidence="1" id="KW-0812">Transmembrane</keyword>
<protein>
    <submittedName>
        <fullName evidence="4">Uncharacterized protein DUF4129</fullName>
    </submittedName>
</protein>
<comment type="caution">
    <text evidence="4">The sequence shown here is derived from an EMBL/GenBank/DDBJ whole genome shotgun (WGS) entry which is preliminary data.</text>
</comment>
<keyword evidence="1" id="KW-1133">Transmembrane helix</keyword>
<evidence type="ECO:0000313" key="5">
    <source>
        <dbReference type="Proteomes" id="UP000228531"/>
    </source>
</evidence>
<name>A0A2M8W4B6_9RHOB</name>
<evidence type="ECO:0000256" key="2">
    <source>
        <dbReference type="SAM" id="SignalP"/>
    </source>
</evidence>